<evidence type="ECO:0000313" key="7">
    <source>
        <dbReference type="EMBL" id="PGH17392.1"/>
    </source>
</evidence>
<gene>
    <name evidence="7" type="ORF">AJ80_04848</name>
</gene>
<dbReference type="PRINTS" id="PR00420">
    <property type="entry name" value="RNGMNOXGNASE"/>
</dbReference>
<dbReference type="PANTHER" id="PTHR13789:SF307">
    <property type="entry name" value="HYDROXYLASE, PUTATIVE (AFU_ORTHOLOGUE AFUA_2G04330)-RELATED"/>
    <property type="match status" value="1"/>
</dbReference>
<evidence type="ECO:0000259" key="6">
    <source>
        <dbReference type="Pfam" id="PF01494"/>
    </source>
</evidence>
<dbReference type="EMBL" id="PDNA01000065">
    <property type="protein sequence ID" value="PGH17392.1"/>
    <property type="molecule type" value="Genomic_DNA"/>
</dbReference>
<dbReference type="GO" id="GO:0071949">
    <property type="term" value="F:FAD binding"/>
    <property type="evidence" value="ECO:0007669"/>
    <property type="project" value="InterPro"/>
</dbReference>
<evidence type="ECO:0000256" key="2">
    <source>
        <dbReference type="ARBA" id="ARBA00022630"/>
    </source>
</evidence>
<organism evidence="7 8">
    <name type="scientific">Polytolypa hystricis (strain UAMH7299)</name>
    <dbReference type="NCBI Taxonomy" id="1447883"/>
    <lineage>
        <taxon>Eukaryota</taxon>
        <taxon>Fungi</taxon>
        <taxon>Dikarya</taxon>
        <taxon>Ascomycota</taxon>
        <taxon>Pezizomycotina</taxon>
        <taxon>Eurotiomycetes</taxon>
        <taxon>Eurotiomycetidae</taxon>
        <taxon>Onygenales</taxon>
        <taxon>Onygenales incertae sedis</taxon>
        <taxon>Polytolypa</taxon>
    </lineage>
</organism>
<protein>
    <recommendedName>
        <fullName evidence="6">FAD-binding domain-containing protein</fullName>
    </recommendedName>
</protein>
<evidence type="ECO:0000256" key="5">
    <source>
        <dbReference type="ARBA" id="ARBA00023033"/>
    </source>
</evidence>
<dbReference type="OrthoDB" id="16820at2759"/>
<dbReference type="SUPFAM" id="SSF51905">
    <property type="entry name" value="FAD/NAD(P)-binding domain"/>
    <property type="match status" value="1"/>
</dbReference>
<dbReference type="SUPFAM" id="SSF54373">
    <property type="entry name" value="FAD-linked reductases, C-terminal domain"/>
    <property type="match status" value="1"/>
</dbReference>
<dbReference type="Proteomes" id="UP000224634">
    <property type="component" value="Unassembled WGS sequence"/>
</dbReference>
<comment type="caution">
    <text evidence="7">The sequence shown here is derived from an EMBL/GenBank/DDBJ whole genome shotgun (WGS) entry which is preliminary data.</text>
</comment>
<keyword evidence="8" id="KW-1185">Reference proteome</keyword>
<keyword evidence="3" id="KW-0274">FAD</keyword>
<accession>A0A2B7Y952</accession>
<evidence type="ECO:0000256" key="3">
    <source>
        <dbReference type="ARBA" id="ARBA00022827"/>
    </source>
</evidence>
<proteinExistence type="inferred from homology"/>
<dbReference type="Gene3D" id="3.50.50.60">
    <property type="entry name" value="FAD/NAD(P)-binding domain"/>
    <property type="match status" value="1"/>
</dbReference>
<dbReference type="InterPro" id="IPR002938">
    <property type="entry name" value="FAD-bd"/>
</dbReference>
<keyword evidence="2" id="KW-0285">Flavoprotein</keyword>
<dbReference type="GO" id="GO:0004497">
    <property type="term" value="F:monooxygenase activity"/>
    <property type="evidence" value="ECO:0007669"/>
    <property type="project" value="UniProtKB-KW"/>
</dbReference>
<dbReference type="Pfam" id="PF01494">
    <property type="entry name" value="FAD_binding_3"/>
    <property type="match status" value="1"/>
</dbReference>
<dbReference type="InterPro" id="IPR036188">
    <property type="entry name" value="FAD/NAD-bd_sf"/>
</dbReference>
<dbReference type="FunFam" id="3.50.50.60:FF:000115">
    <property type="entry name" value="Salicylate hydroxylase, putative"/>
    <property type="match status" value="1"/>
</dbReference>
<comment type="similarity">
    <text evidence="1">Belongs to the paxM FAD-dependent monooxygenase family.</text>
</comment>
<name>A0A2B7Y952_POLH7</name>
<dbReference type="InterPro" id="IPR050493">
    <property type="entry name" value="FAD-dep_Monooxygenase_BioMet"/>
</dbReference>
<evidence type="ECO:0000313" key="8">
    <source>
        <dbReference type="Proteomes" id="UP000224634"/>
    </source>
</evidence>
<keyword evidence="5" id="KW-0503">Monooxygenase</keyword>
<dbReference type="PANTHER" id="PTHR13789">
    <property type="entry name" value="MONOOXYGENASE"/>
    <property type="match status" value="1"/>
</dbReference>
<keyword evidence="4" id="KW-0560">Oxidoreductase</keyword>
<reference evidence="7 8" key="1">
    <citation type="submission" date="2017-10" db="EMBL/GenBank/DDBJ databases">
        <title>Comparative genomics in systemic dimorphic fungi from Ajellomycetaceae.</title>
        <authorList>
            <person name="Munoz J.F."/>
            <person name="Mcewen J.G."/>
            <person name="Clay O.K."/>
            <person name="Cuomo C.A."/>
        </authorList>
    </citation>
    <scope>NUCLEOTIDE SEQUENCE [LARGE SCALE GENOMIC DNA]</scope>
    <source>
        <strain evidence="7 8">UAMH7299</strain>
    </source>
</reference>
<evidence type="ECO:0000256" key="1">
    <source>
        <dbReference type="ARBA" id="ARBA00007992"/>
    </source>
</evidence>
<feature type="domain" description="FAD-binding" evidence="6">
    <location>
        <begin position="42"/>
        <end position="381"/>
    </location>
</feature>
<sequence length="464" mass="51377">MFLPQAKRPLNVIVVGAGKKPTNLSRHWVSSVNLFDTTLALGIGGLATAISLAIRGHNVLVLEATPKLQEVGAGIQIAPNMRRVFKRLGIDQRIKDKAIVLERIKVFRWQNGRLLNEVMVDHQYGECAVIHRADLHTILVERALGLHNIVLRLNSTVMEICFDSTKVILCGGESISGDVIIAADGIKSPVRSKMFLDGNQPVPTGDAAFRIVIPRSIMIQDPELRELIDTRQAVRWVGPDRHIVGYPIRNHELYNVVLAHPDKGWTSESWTASGSKDEMLEVFRGWEPRVQKIVRAASNKEVLKSKLCLHLPLQTWVRGSCTLVGDACHPMLPYVAQGAAQALEDAAALGVVLSNVETVSEVPLALRIYEKSRKHRAEEVQRSGTQNRVSLHLHDGPDQVARDEKFRASLAGGEDPDKWTDRKTQQILWGWDAEAEAQRCWSGMTVSLIEPALSCAPANSPQKP</sequence>
<dbReference type="STRING" id="1447883.A0A2B7Y952"/>
<dbReference type="AlphaFoldDB" id="A0A2B7Y952"/>
<evidence type="ECO:0000256" key="4">
    <source>
        <dbReference type="ARBA" id="ARBA00023002"/>
    </source>
</evidence>